<organism evidence="2 3">
    <name type="scientific">Jiella sonneratiae</name>
    <dbReference type="NCBI Taxonomy" id="2816856"/>
    <lineage>
        <taxon>Bacteria</taxon>
        <taxon>Pseudomonadati</taxon>
        <taxon>Pseudomonadota</taxon>
        <taxon>Alphaproteobacteria</taxon>
        <taxon>Hyphomicrobiales</taxon>
        <taxon>Aurantimonadaceae</taxon>
        <taxon>Jiella</taxon>
    </lineage>
</organism>
<protein>
    <submittedName>
        <fullName evidence="2">Uncharacterized protein</fullName>
    </submittedName>
</protein>
<accession>A0ABS3JAX5</accession>
<evidence type="ECO:0000313" key="3">
    <source>
        <dbReference type="Proteomes" id="UP000664288"/>
    </source>
</evidence>
<reference evidence="2 3" key="1">
    <citation type="submission" date="2021-03" db="EMBL/GenBank/DDBJ databases">
        <title>Whole genome sequence of Jiella sp. MQZ13P-4.</title>
        <authorList>
            <person name="Tuo L."/>
        </authorList>
    </citation>
    <scope>NUCLEOTIDE SEQUENCE [LARGE SCALE GENOMIC DNA]</scope>
    <source>
        <strain evidence="2 3">MQZ13P-4</strain>
    </source>
</reference>
<name>A0ABS3JAX5_9HYPH</name>
<sequence length="48" mass="4808">MAVTDLKRSKPGAGGPQGAKRARPVGVATAKSVEPCCTRILTDAAAAQ</sequence>
<dbReference type="Proteomes" id="UP000664288">
    <property type="component" value="Unassembled WGS sequence"/>
</dbReference>
<evidence type="ECO:0000313" key="2">
    <source>
        <dbReference type="EMBL" id="MBO0906113.1"/>
    </source>
</evidence>
<feature type="region of interest" description="Disordered" evidence="1">
    <location>
        <begin position="1"/>
        <end position="25"/>
    </location>
</feature>
<proteinExistence type="predicted"/>
<keyword evidence="3" id="KW-1185">Reference proteome</keyword>
<comment type="caution">
    <text evidence="2">The sequence shown here is derived from an EMBL/GenBank/DDBJ whole genome shotgun (WGS) entry which is preliminary data.</text>
</comment>
<evidence type="ECO:0000256" key="1">
    <source>
        <dbReference type="SAM" id="MobiDB-lite"/>
    </source>
</evidence>
<gene>
    <name evidence="2" type="ORF">J1C47_20890</name>
</gene>
<dbReference type="RefSeq" id="WP_207352747.1">
    <property type="nucleotide sequence ID" value="NZ_JAFMPY010000032.1"/>
</dbReference>
<dbReference type="EMBL" id="JAFMPY010000032">
    <property type="protein sequence ID" value="MBO0906113.1"/>
    <property type="molecule type" value="Genomic_DNA"/>
</dbReference>